<evidence type="ECO:0000313" key="2">
    <source>
        <dbReference type="Proteomes" id="UP000824091"/>
    </source>
</evidence>
<accession>A0A9D1I2V7</accession>
<dbReference type="Pfam" id="PF07009">
    <property type="entry name" value="NusG_II"/>
    <property type="match status" value="1"/>
</dbReference>
<protein>
    <submittedName>
        <fullName evidence="1">NusG domain II-containing protein</fullName>
    </submittedName>
</protein>
<dbReference type="Proteomes" id="UP000824091">
    <property type="component" value="Unassembled WGS sequence"/>
</dbReference>
<name>A0A9D1I2V7_9FIRM</name>
<reference evidence="1" key="1">
    <citation type="submission" date="2020-10" db="EMBL/GenBank/DDBJ databases">
        <authorList>
            <person name="Gilroy R."/>
        </authorList>
    </citation>
    <scope>NUCLEOTIDE SEQUENCE</scope>
    <source>
        <strain evidence="1">11300</strain>
    </source>
</reference>
<dbReference type="EMBL" id="DVMO01000040">
    <property type="protein sequence ID" value="HIU27238.1"/>
    <property type="molecule type" value="Genomic_DNA"/>
</dbReference>
<dbReference type="AlphaFoldDB" id="A0A9D1I2V7"/>
<reference evidence="1" key="2">
    <citation type="journal article" date="2021" name="PeerJ">
        <title>Extensive microbial diversity within the chicken gut microbiome revealed by metagenomics and culture.</title>
        <authorList>
            <person name="Gilroy R."/>
            <person name="Ravi A."/>
            <person name="Getino M."/>
            <person name="Pursley I."/>
            <person name="Horton D.L."/>
            <person name="Alikhan N.F."/>
            <person name="Baker D."/>
            <person name="Gharbi K."/>
            <person name="Hall N."/>
            <person name="Watson M."/>
            <person name="Adriaenssens E.M."/>
            <person name="Foster-Nyarko E."/>
            <person name="Jarju S."/>
            <person name="Secka A."/>
            <person name="Antonio M."/>
            <person name="Oren A."/>
            <person name="Chaudhuri R.R."/>
            <person name="La Ragione R."/>
            <person name="Hildebrand F."/>
            <person name="Pallen M.J."/>
        </authorList>
    </citation>
    <scope>NUCLEOTIDE SEQUENCE</scope>
    <source>
        <strain evidence="1">11300</strain>
    </source>
</reference>
<comment type="caution">
    <text evidence="1">The sequence shown here is derived from an EMBL/GenBank/DDBJ whole genome shotgun (WGS) entry which is preliminary data.</text>
</comment>
<proteinExistence type="predicted"/>
<dbReference type="CDD" id="cd09911">
    <property type="entry name" value="Lin0431_like"/>
    <property type="match status" value="1"/>
</dbReference>
<gene>
    <name evidence="1" type="ORF">IAD16_02505</name>
</gene>
<dbReference type="InterPro" id="IPR038690">
    <property type="entry name" value="NusG_2_sf"/>
</dbReference>
<evidence type="ECO:0000313" key="1">
    <source>
        <dbReference type="EMBL" id="HIU27238.1"/>
    </source>
</evidence>
<sequence>MIKKADIVLFFVLLAVGLAISWASLNSGQTGDKVRISVGGETYGVYDLAQDRTIQVRQNGHTNNIIIEGGHVSMASSDCANQVCVNTGAIYLAGDSIVCLPNRVMVEILSESKGGGVDVISG</sequence>
<dbReference type="Gene3D" id="2.60.320.10">
    <property type="entry name" value="N-utilization substance G protein NusG, insert domain"/>
    <property type="match status" value="1"/>
</dbReference>
<organism evidence="1 2">
    <name type="scientific">Candidatus Fimisoma avicola</name>
    <dbReference type="NCBI Taxonomy" id="2840826"/>
    <lineage>
        <taxon>Bacteria</taxon>
        <taxon>Bacillati</taxon>
        <taxon>Bacillota</taxon>
        <taxon>Clostridia</taxon>
        <taxon>Eubacteriales</taxon>
        <taxon>Candidatus Fimisoma</taxon>
    </lineage>
</organism>